<dbReference type="CDD" id="cd14498">
    <property type="entry name" value="DSP"/>
    <property type="match status" value="1"/>
</dbReference>
<name>A0A067LZC7_BOTB1</name>
<keyword evidence="3" id="KW-0378">Hydrolase</keyword>
<dbReference type="PANTHER" id="PTHR45848:SF4">
    <property type="entry name" value="DUAL SPECIFICITY PROTEIN PHOSPHATASE 12"/>
    <property type="match status" value="1"/>
</dbReference>
<dbReference type="GO" id="GO:0005634">
    <property type="term" value="C:nucleus"/>
    <property type="evidence" value="ECO:0007669"/>
    <property type="project" value="TreeGrafter"/>
</dbReference>
<keyword evidence="8" id="KW-1185">Reference proteome</keyword>
<evidence type="ECO:0000259" key="5">
    <source>
        <dbReference type="PROSITE" id="PS50054"/>
    </source>
</evidence>
<dbReference type="Pfam" id="PF00782">
    <property type="entry name" value="DSPc"/>
    <property type="match status" value="1"/>
</dbReference>
<sequence length="181" mass="20464">MDQVIPNLWVGDFTAALNTELLDTHGIKYVLSAIGGFEVDKKFIHHECDLLDTEYSDLFVFLPRAVLFIEDALKRGEGVLVHCHAGMSRSASIAAAYLMKSQDMNLAAAVDLMQKARPIIQPNKGFLRQLEIFRSASYQISPSYQPTRKYFMKRSVIDIIATVETPSPEEKSPQPRRLEFD</sequence>
<comment type="similarity">
    <text evidence="1">Belongs to the protein-tyrosine phosphatase family. Non-receptor class dual specificity subfamily.</text>
</comment>
<evidence type="ECO:0000313" key="7">
    <source>
        <dbReference type="EMBL" id="KDQ08629.1"/>
    </source>
</evidence>
<dbReference type="InterPro" id="IPR020422">
    <property type="entry name" value="TYR_PHOSPHATASE_DUAL_dom"/>
</dbReference>
<gene>
    <name evidence="7" type="ORF">BOTBODRAFT_118339</name>
</gene>
<evidence type="ECO:0000256" key="1">
    <source>
        <dbReference type="ARBA" id="ARBA00008601"/>
    </source>
</evidence>
<dbReference type="OrthoDB" id="2017893at2759"/>
<dbReference type="InParanoid" id="A0A067LZC7"/>
<evidence type="ECO:0000259" key="6">
    <source>
        <dbReference type="PROSITE" id="PS50056"/>
    </source>
</evidence>
<dbReference type="SMART" id="SM00195">
    <property type="entry name" value="DSPc"/>
    <property type="match status" value="1"/>
</dbReference>
<dbReference type="EMBL" id="KL198088">
    <property type="protein sequence ID" value="KDQ08629.1"/>
    <property type="molecule type" value="Genomic_DNA"/>
</dbReference>
<evidence type="ECO:0000256" key="3">
    <source>
        <dbReference type="ARBA" id="ARBA00022801"/>
    </source>
</evidence>
<protein>
    <recommendedName>
        <fullName evidence="2">protein-tyrosine-phosphatase</fullName>
        <ecNumber evidence="2">3.1.3.48</ecNumber>
    </recommendedName>
</protein>
<dbReference type="PROSITE" id="PS50056">
    <property type="entry name" value="TYR_PHOSPHATASE_2"/>
    <property type="match status" value="1"/>
</dbReference>
<dbReference type="HOGENOM" id="CLU_027074_11_7_1"/>
<dbReference type="GO" id="GO:0004725">
    <property type="term" value="F:protein tyrosine phosphatase activity"/>
    <property type="evidence" value="ECO:0007669"/>
    <property type="project" value="UniProtKB-EC"/>
</dbReference>
<organism evidence="7 8">
    <name type="scientific">Botryobasidium botryosum (strain FD-172 SS1)</name>
    <dbReference type="NCBI Taxonomy" id="930990"/>
    <lineage>
        <taxon>Eukaryota</taxon>
        <taxon>Fungi</taxon>
        <taxon>Dikarya</taxon>
        <taxon>Basidiomycota</taxon>
        <taxon>Agaricomycotina</taxon>
        <taxon>Agaricomycetes</taxon>
        <taxon>Cantharellales</taxon>
        <taxon>Botryobasidiaceae</taxon>
        <taxon>Botryobasidium</taxon>
    </lineage>
</organism>
<dbReference type="InterPro" id="IPR000387">
    <property type="entry name" value="Tyr_Pase_dom"/>
</dbReference>
<evidence type="ECO:0000313" key="8">
    <source>
        <dbReference type="Proteomes" id="UP000027195"/>
    </source>
</evidence>
<dbReference type="GO" id="GO:0008138">
    <property type="term" value="F:protein tyrosine/serine/threonine phosphatase activity"/>
    <property type="evidence" value="ECO:0007669"/>
    <property type="project" value="TreeGrafter"/>
</dbReference>
<dbReference type="STRING" id="930990.A0A067LZC7"/>
<accession>A0A067LZC7</accession>
<dbReference type="InterPro" id="IPR000340">
    <property type="entry name" value="Dual-sp_phosphatase_cat-dom"/>
</dbReference>
<keyword evidence="4" id="KW-0904">Protein phosphatase</keyword>
<proteinExistence type="inferred from homology"/>
<evidence type="ECO:0000256" key="4">
    <source>
        <dbReference type="ARBA" id="ARBA00022912"/>
    </source>
</evidence>
<dbReference type="InterPro" id="IPR029021">
    <property type="entry name" value="Prot-tyrosine_phosphatase-like"/>
</dbReference>
<reference evidence="8" key="1">
    <citation type="journal article" date="2014" name="Proc. Natl. Acad. Sci. U.S.A.">
        <title>Extensive sampling of basidiomycete genomes demonstrates inadequacy of the white-rot/brown-rot paradigm for wood decay fungi.</title>
        <authorList>
            <person name="Riley R."/>
            <person name="Salamov A.A."/>
            <person name="Brown D.W."/>
            <person name="Nagy L.G."/>
            <person name="Floudas D."/>
            <person name="Held B.W."/>
            <person name="Levasseur A."/>
            <person name="Lombard V."/>
            <person name="Morin E."/>
            <person name="Otillar R."/>
            <person name="Lindquist E.A."/>
            <person name="Sun H."/>
            <person name="LaButti K.M."/>
            <person name="Schmutz J."/>
            <person name="Jabbour D."/>
            <person name="Luo H."/>
            <person name="Baker S.E."/>
            <person name="Pisabarro A.G."/>
            <person name="Walton J.D."/>
            <person name="Blanchette R.A."/>
            <person name="Henrissat B."/>
            <person name="Martin F."/>
            <person name="Cullen D."/>
            <person name="Hibbett D.S."/>
            <person name="Grigoriev I.V."/>
        </authorList>
    </citation>
    <scope>NUCLEOTIDE SEQUENCE [LARGE SCALE GENOMIC DNA]</scope>
    <source>
        <strain evidence="8">FD-172 SS1</strain>
    </source>
</reference>
<dbReference type="AlphaFoldDB" id="A0A067LZC7"/>
<evidence type="ECO:0000256" key="2">
    <source>
        <dbReference type="ARBA" id="ARBA00013064"/>
    </source>
</evidence>
<dbReference type="Proteomes" id="UP000027195">
    <property type="component" value="Unassembled WGS sequence"/>
</dbReference>
<dbReference type="InterPro" id="IPR016130">
    <property type="entry name" value="Tyr_Pase_AS"/>
</dbReference>
<dbReference type="SUPFAM" id="SSF52799">
    <property type="entry name" value="(Phosphotyrosine protein) phosphatases II"/>
    <property type="match status" value="1"/>
</dbReference>
<dbReference type="PROSITE" id="PS00383">
    <property type="entry name" value="TYR_PHOSPHATASE_1"/>
    <property type="match status" value="1"/>
</dbReference>
<dbReference type="PROSITE" id="PS50054">
    <property type="entry name" value="TYR_PHOSPHATASE_DUAL"/>
    <property type="match status" value="1"/>
</dbReference>
<dbReference type="EC" id="3.1.3.48" evidence="2"/>
<feature type="domain" description="Tyrosine specific protein phosphatases" evidence="6">
    <location>
        <begin position="59"/>
        <end position="118"/>
    </location>
</feature>
<dbReference type="Gene3D" id="3.90.190.10">
    <property type="entry name" value="Protein tyrosine phosphatase superfamily"/>
    <property type="match status" value="1"/>
</dbReference>
<dbReference type="PANTHER" id="PTHR45848">
    <property type="entry name" value="DUAL SPECIFICITY PROTEIN PHOSPHATASE 12 FAMILY MEMBER"/>
    <property type="match status" value="1"/>
</dbReference>
<feature type="domain" description="Tyrosine-protein phosphatase" evidence="5">
    <location>
        <begin position="1"/>
        <end position="139"/>
    </location>
</feature>